<reference evidence="5 6" key="1">
    <citation type="submission" date="2020-04" db="EMBL/GenBank/DDBJ databases">
        <authorList>
            <person name="Laetsch R D."/>
            <person name="Stevens L."/>
            <person name="Kumar S."/>
            <person name="Blaxter L. M."/>
        </authorList>
    </citation>
    <scope>NUCLEOTIDE SEQUENCE [LARGE SCALE GENOMIC DNA]</scope>
</reference>
<comment type="caution">
    <text evidence="5">The sequence shown here is derived from an EMBL/GenBank/DDBJ whole genome shotgun (WGS) entry which is preliminary data.</text>
</comment>
<dbReference type="PANTHER" id="PTHR13482:SF3">
    <property type="entry name" value="MICROPROCESSOR COMPLEX SUBUNIT DGCR8"/>
    <property type="match status" value="1"/>
</dbReference>
<feature type="compositionally biased region" description="Pro residues" evidence="2">
    <location>
        <begin position="757"/>
        <end position="788"/>
    </location>
</feature>
<feature type="region of interest" description="Disordered" evidence="2">
    <location>
        <begin position="710"/>
        <end position="802"/>
    </location>
</feature>
<gene>
    <name evidence="5" type="ORF">CBOVIS_LOCUS10500</name>
</gene>
<evidence type="ECO:0000313" key="6">
    <source>
        <dbReference type="Proteomes" id="UP000494206"/>
    </source>
</evidence>
<evidence type="ECO:0000259" key="4">
    <source>
        <dbReference type="PROSITE" id="PS50137"/>
    </source>
</evidence>
<dbReference type="EMBL" id="CADEPM010000007">
    <property type="protein sequence ID" value="CAB3408760.1"/>
    <property type="molecule type" value="Genomic_DNA"/>
</dbReference>
<evidence type="ECO:0000313" key="5">
    <source>
        <dbReference type="EMBL" id="CAB3408760.1"/>
    </source>
</evidence>
<keyword evidence="6" id="KW-1185">Reference proteome</keyword>
<feature type="compositionally biased region" description="Pro residues" evidence="2">
    <location>
        <begin position="717"/>
        <end position="731"/>
    </location>
</feature>
<feature type="domain" description="DRBM" evidence="4">
    <location>
        <begin position="364"/>
        <end position="468"/>
    </location>
</feature>
<dbReference type="GO" id="GO:0070878">
    <property type="term" value="F:primary miRNA binding"/>
    <property type="evidence" value="ECO:0007669"/>
    <property type="project" value="TreeGrafter"/>
</dbReference>
<feature type="region of interest" description="Disordered" evidence="2">
    <location>
        <begin position="29"/>
        <end position="105"/>
    </location>
</feature>
<name>A0A8S1F4D0_9PELO</name>
<dbReference type="GO" id="GO:0003725">
    <property type="term" value="F:double-stranded RNA binding"/>
    <property type="evidence" value="ECO:0007669"/>
    <property type="project" value="TreeGrafter"/>
</dbReference>
<dbReference type="InterPro" id="IPR014720">
    <property type="entry name" value="dsRBD_dom"/>
</dbReference>
<dbReference type="AlphaFoldDB" id="A0A8S1F4D0"/>
<dbReference type="GO" id="GO:0020037">
    <property type="term" value="F:heme binding"/>
    <property type="evidence" value="ECO:0007669"/>
    <property type="project" value="InterPro"/>
</dbReference>
<feature type="domain" description="WW" evidence="3">
    <location>
        <begin position="157"/>
        <end position="190"/>
    </location>
</feature>
<dbReference type="GO" id="GO:0070877">
    <property type="term" value="C:microprocessor complex"/>
    <property type="evidence" value="ECO:0007669"/>
    <property type="project" value="InterPro"/>
</dbReference>
<dbReference type="PROSITE" id="PS50137">
    <property type="entry name" value="DS_RBD"/>
    <property type="match status" value="1"/>
</dbReference>
<dbReference type="SUPFAM" id="SSF54768">
    <property type="entry name" value="dsRNA-binding domain-like"/>
    <property type="match status" value="1"/>
</dbReference>
<dbReference type="PANTHER" id="PTHR13482">
    <property type="entry name" value="MICRORNA PROCESSOR COMPLEX SUBUNIT DGCR8"/>
    <property type="match status" value="1"/>
</dbReference>
<dbReference type="OrthoDB" id="112668at2759"/>
<keyword evidence="1" id="KW-0694">RNA-binding</keyword>
<evidence type="ECO:0000256" key="1">
    <source>
        <dbReference type="PROSITE-ProRule" id="PRU00266"/>
    </source>
</evidence>
<protein>
    <recommendedName>
        <fullName evidence="7">DRBM domain-containing protein</fullName>
    </recommendedName>
</protein>
<evidence type="ECO:0000256" key="2">
    <source>
        <dbReference type="SAM" id="MobiDB-lite"/>
    </source>
</evidence>
<dbReference type="Proteomes" id="UP000494206">
    <property type="component" value="Unassembled WGS sequence"/>
</dbReference>
<sequence length="802" mass="90613">MPVNPGGEISEGEKERLLKEREEIMRKLQELNDDDDDDSDCSFDNVEEELDELTTPKNEVNGRKNVEKKEEEKPTINEVEKRELRFEEFDDQQSSIDSTDLPATKNTERDEFDDELLQEYDELKCPYSGGAEEGDEEEEGQQVQKIVLEKYDDDRYKPLPEGWTMFTHNSGMPLYLHRNSRVVTLARPYKVTTDMTIRNHRIPLSAIPCMNRKESIKKEEEKNRKIKERLETAAAPQSSASAAKLAAEILLNVNTKIVEVDEEPTISPEEFNQYCSSIFKFKEIMVAKFKKEMDKGAMRREKMLDNVLQRAGFTEKYEEVKSRMKAGDMLMTAPSGATLIDVTPLDNRRQRGKKPFLLNPMGRTTVMILNEFMQRLVKGKIEYICEDNRNVTCPYKATAYLSLKAADLIAIGGSAREKLALLNQQAEISGTSLMNNDMKKFPIGRGIGHSKKVARLSAAKDALSVLVPPLYVNDEFVCEGVREKVDPSLGCGEVIRGFNEEAMKVLDVLKIDSPKIFSICQQFGVIKPYALLREAVTRSIRWNGTELIVKKELVGAGTQKSRVSLILGDLEQTAEEHGVKVAMQIAAQLLLRKMHPELECYGSYLRLYAAFEEKTQKDNAKRHHDQVVRLQNKGSLLQPNHAVLNKLKEEMKNVTLIYPPRKFLYGLAGSQTPASVVPLSPNYSVQYLNIGTQTDLPSLSPIPPFLPPTYGYSPLPSGQPRPPMPPMPPSSWFPSSNKWQGPPRRKRPFEEEEEHAPPLPPPGFPPVPPIDPLRAIPRPPILPLPPSDPKCDKASIDSRNQS</sequence>
<dbReference type="Gene3D" id="3.30.160.20">
    <property type="match status" value="1"/>
</dbReference>
<dbReference type="Gene3D" id="3.30.160.590">
    <property type="match status" value="1"/>
</dbReference>
<dbReference type="PROSITE" id="PS50020">
    <property type="entry name" value="WW_DOMAIN_2"/>
    <property type="match status" value="1"/>
</dbReference>
<dbReference type="GO" id="GO:0042802">
    <property type="term" value="F:identical protein binding"/>
    <property type="evidence" value="ECO:0007669"/>
    <property type="project" value="InterPro"/>
</dbReference>
<feature type="compositionally biased region" description="Basic and acidic residues" evidence="2">
    <location>
        <begin position="60"/>
        <end position="87"/>
    </location>
</feature>
<dbReference type="GO" id="GO:0031053">
    <property type="term" value="P:primary miRNA processing"/>
    <property type="evidence" value="ECO:0007669"/>
    <property type="project" value="InterPro"/>
</dbReference>
<dbReference type="InterPro" id="IPR040375">
    <property type="entry name" value="DGCR8"/>
</dbReference>
<organism evidence="5 6">
    <name type="scientific">Caenorhabditis bovis</name>
    <dbReference type="NCBI Taxonomy" id="2654633"/>
    <lineage>
        <taxon>Eukaryota</taxon>
        <taxon>Metazoa</taxon>
        <taxon>Ecdysozoa</taxon>
        <taxon>Nematoda</taxon>
        <taxon>Chromadorea</taxon>
        <taxon>Rhabditida</taxon>
        <taxon>Rhabditina</taxon>
        <taxon>Rhabditomorpha</taxon>
        <taxon>Rhabditoidea</taxon>
        <taxon>Rhabditidae</taxon>
        <taxon>Peloderinae</taxon>
        <taxon>Caenorhabditis</taxon>
    </lineage>
</organism>
<evidence type="ECO:0000259" key="3">
    <source>
        <dbReference type="PROSITE" id="PS50020"/>
    </source>
</evidence>
<evidence type="ECO:0008006" key="7">
    <source>
        <dbReference type="Google" id="ProtNLM"/>
    </source>
</evidence>
<dbReference type="Gene3D" id="2.20.70.10">
    <property type="match status" value="1"/>
</dbReference>
<feature type="compositionally biased region" description="Acidic residues" evidence="2">
    <location>
        <begin position="31"/>
        <end position="52"/>
    </location>
</feature>
<dbReference type="InterPro" id="IPR001202">
    <property type="entry name" value="WW_dom"/>
</dbReference>
<dbReference type="FunFam" id="3.30.160.20:FF:000021">
    <property type="entry name" value="Microprocessor complex subunit DGCR8"/>
    <property type="match status" value="1"/>
</dbReference>
<accession>A0A8S1F4D0</accession>
<proteinExistence type="predicted"/>